<keyword evidence="1" id="KW-0812">Transmembrane</keyword>
<dbReference type="EMBL" id="FNYD01000005">
    <property type="protein sequence ID" value="SEJ55184.1"/>
    <property type="molecule type" value="Genomic_DNA"/>
</dbReference>
<evidence type="ECO:0000313" key="3">
    <source>
        <dbReference type="Proteomes" id="UP000199379"/>
    </source>
</evidence>
<dbReference type="Proteomes" id="UP000199379">
    <property type="component" value="Unassembled WGS sequence"/>
</dbReference>
<name>A0A1H6ZSM1_9RHOB</name>
<dbReference type="STRING" id="1227549.SAMN05444007_105210"/>
<gene>
    <name evidence="2" type="ORF">SAMN05444007_105210</name>
</gene>
<sequence length="85" mass="9163">MSTPVLLSVAWAIAATVVALMPMRLQFPPGILLLLAAPVLIVWLGAAHGWLWALAGLAAFVSMFRRPLRHFWSKMRGVSTGGPQA</sequence>
<keyword evidence="1" id="KW-1133">Transmembrane helix</keyword>
<evidence type="ECO:0008006" key="4">
    <source>
        <dbReference type="Google" id="ProtNLM"/>
    </source>
</evidence>
<dbReference type="Pfam" id="PF10658">
    <property type="entry name" value="DUF2484"/>
    <property type="match status" value="1"/>
</dbReference>
<dbReference type="InterPro" id="IPR018919">
    <property type="entry name" value="DUF2484"/>
</dbReference>
<reference evidence="2 3" key="1">
    <citation type="submission" date="2016-10" db="EMBL/GenBank/DDBJ databases">
        <authorList>
            <person name="de Groot N.N."/>
        </authorList>
    </citation>
    <scope>NUCLEOTIDE SEQUENCE [LARGE SCALE GENOMIC DNA]</scope>
    <source>
        <strain evidence="2 3">DSM 29340</strain>
    </source>
</reference>
<evidence type="ECO:0000313" key="2">
    <source>
        <dbReference type="EMBL" id="SEJ55184.1"/>
    </source>
</evidence>
<dbReference type="AlphaFoldDB" id="A0A1H6ZSM1"/>
<accession>A0A1H6ZSM1</accession>
<dbReference type="RefSeq" id="WP_092366141.1">
    <property type="nucleotide sequence ID" value="NZ_BMGV01000005.1"/>
</dbReference>
<feature type="transmembrane region" description="Helical" evidence="1">
    <location>
        <begin position="35"/>
        <end position="64"/>
    </location>
</feature>
<keyword evidence="1" id="KW-0472">Membrane</keyword>
<protein>
    <recommendedName>
        <fullName evidence="4">UDP-N-acetylmuramate--alanine ligase</fullName>
    </recommendedName>
</protein>
<dbReference type="OrthoDB" id="7869914at2"/>
<organism evidence="2 3">
    <name type="scientific">Cribrihabitans marinus</name>
    <dbReference type="NCBI Taxonomy" id="1227549"/>
    <lineage>
        <taxon>Bacteria</taxon>
        <taxon>Pseudomonadati</taxon>
        <taxon>Pseudomonadota</taxon>
        <taxon>Alphaproteobacteria</taxon>
        <taxon>Rhodobacterales</taxon>
        <taxon>Paracoccaceae</taxon>
        <taxon>Cribrihabitans</taxon>
    </lineage>
</organism>
<keyword evidence="3" id="KW-1185">Reference proteome</keyword>
<evidence type="ECO:0000256" key="1">
    <source>
        <dbReference type="SAM" id="Phobius"/>
    </source>
</evidence>
<proteinExistence type="predicted"/>